<organism evidence="4 5">
    <name type="scientific">Deinococcus radiopugnans ATCC 19172</name>
    <dbReference type="NCBI Taxonomy" id="585398"/>
    <lineage>
        <taxon>Bacteria</taxon>
        <taxon>Thermotogati</taxon>
        <taxon>Deinococcota</taxon>
        <taxon>Deinococci</taxon>
        <taxon>Deinococcales</taxon>
        <taxon>Deinococcaceae</taxon>
        <taxon>Deinococcus</taxon>
    </lineage>
</organism>
<feature type="region of interest" description="Disordered" evidence="1">
    <location>
        <begin position="19"/>
        <end position="42"/>
    </location>
</feature>
<dbReference type="RefSeq" id="WP_139404690.1">
    <property type="nucleotide sequence ID" value="NZ_JACHEW010000033.1"/>
</dbReference>
<comment type="caution">
    <text evidence="4">The sequence shown here is derived from an EMBL/GenBank/DDBJ whole genome shotgun (WGS) entry which is preliminary data.</text>
</comment>
<dbReference type="AlphaFoldDB" id="A0A5C4XX90"/>
<feature type="chain" id="PRO_5023094343" evidence="2">
    <location>
        <begin position="19"/>
        <end position="526"/>
    </location>
</feature>
<protein>
    <submittedName>
        <fullName evidence="4">CAP domain-containing protein</fullName>
    </submittedName>
</protein>
<evidence type="ECO:0000256" key="1">
    <source>
        <dbReference type="SAM" id="MobiDB-lite"/>
    </source>
</evidence>
<evidence type="ECO:0000256" key="2">
    <source>
        <dbReference type="SAM" id="SignalP"/>
    </source>
</evidence>
<dbReference type="EMBL" id="JACHEW010000033">
    <property type="protein sequence ID" value="MBB6018540.1"/>
    <property type="molecule type" value="Genomic_DNA"/>
</dbReference>
<dbReference type="EMBL" id="VDMO01000031">
    <property type="protein sequence ID" value="TNM67315.1"/>
    <property type="molecule type" value="Genomic_DNA"/>
</dbReference>
<dbReference type="SUPFAM" id="SSF55797">
    <property type="entry name" value="PR-1-like"/>
    <property type="match status" value="1"/>
</dbReference>
<name>A0A5C4XX90_9DEIO</name>
<evidence type="ECO:0000313" key="6">
    <source>
        <dbReference type="Proteomes" id="UP000629870"/>
    </source>
</evidence>
<dbReference type="InterPro" id="IPR035940">
    <property type="entry name" value="CAP_sf"/>
</dbReference>
<accession>A0A5C4XX90</accession>
<evidence type="ECO:0000313" key="5">
    <source>
        <dbReference type="Proteomes" id="UP000313988"/>
    </source>
</evidence>
<keyword evidence="6" id="KW-1185">Reference proteome</keyword>
<sequence length="526" mass="55041">MRQSILAVTVLLVLSACNSPTPPGPGGEGPVTQDPDPQTKPPFDVTFNPAHLTLSNLEQGKIGFNLVWNTYRGSLWYNLDFNETSSLLKAKLQKDGTSNWISIDATTVPPGEYALGLVVQDEGKTRSVTRTVRITVTQDASLPAIAPLSRVRVLPGQTVRVPLQITPPADGTPPGPAVISSPAPDLLSATLIGNDVILQASPGALPQGLIPVTVQVTAGARSAAVRLPVEIGTLIEREYDRFNALRSQANLPAVAFDVDASMNCWMNGRYMLVNKRIEHNQNPALPFASPEGQACATNSNLAVSYSPVAALGSISPSTTILFTAPFHALGMLQPGQTRVGIGTFTAPGPTPDSASMGSGITSARGSVTGKRAPMTFPGNGATTDLASYNGGEWPDPLTACPGFDARQAGLPLIAATFESGETTATEASLTVAGQGVKVCAYGSAQYVNTKDQPGNYVGGPVTAQDLGRSLMRSSGAVFLIPAQPLKPGQTYQASVKINGKVTQWSFKTAGKFMPQSLDGPAQQQMH</sequence>
<dbReference type="PROSITE" id="PS51257">
    <property type="entry name" value="PROKAR_LIPOPROTEIN"/>
    <property type="match status" value="1"/>
</dbReference>
<dbReference type="Proteomes" id="UP000629870">
    <property type="component" value="Unassembled WGS sequence"/>
</dbReference>
<evidence type="ECO:0000313" key="3">
    <source>
        <dbReference type="EMBL" id="MBB6018540.1"/>
    </source>
</evidence>
<evidence type="ECO:0000313" key="4">
    <source>
        <dbReference type="EMBL" id="TNM67315.1"/>
    </source>
</evidence>
<reference evidence="4 5" key="1">
    <citation type="submission" date="2019-06" db="EMBL/GenBank/DDBJ databases">
        <title>Genome sequence of Deinococcus radiopugnans ATCC 19172.</title>
        <authorList>
            <person name="Maclea K.S."/>
            <person name="Maynard C.R."/>
        </authorList>
    </citation>
    <scope>NUCLEOTIDE SEQUENCE [LARGE SCALE GENOMIC DNA]</scope>
    <source>
        <strain evidence="4 5">ATCC 19172</strain>
    </source>
</reference>
<dbReference type="OrthoDB" id="70623at2"/>
<keyword evidence="2" id="KW-0732">Signal</keyword>
<proteinExistence type="predicted"/>
<gene>
    <name evidence="4" type="ORF">FHR04_18510</name>
    <name evidence="3" type="ORF">HNQ04_003821</name>
</gene>
<reference evidence="3 6" key="2">
    <citation type="submission" date="2020-08" db="EMBL/GenBank/DDBJ databases">
        <title>Genomic Encyclopedia of Type Strains, Phase IV (KMG-IV): sequencing the most valuable type-strain genomes for metagenomic binning, comparative biology and taxonomic classification.</title>
        <authorList>
            <person name="Goeker M."/>
        </authorList>
    </citation>
    <scope>NUCLEOTIDE SEQUENCE [LARGE SCALE GENOMIC DNA]</scope>
    <source>
        <strain evidence="3 6">DSM 12027</strain>
    </source>
</reference>
<feature type="signal peptide" evidence="2">
    <location>
        <begin position="1"/>
        <end position="18"/>
    </location>
</feature>
<dbReference type="Proteomes" id="UP000313988">
    <property type="component" value="Unassembled WGS sequence"/>
</dbReference>